<feature type="compositionally biased region" description="Low complexity" evidence="11">
    <location>
        <begin position="1912"/>
        <end position="1938"/>
    </location>
</feature>
<evidence type="ECO:0000256" key="4">
    <source>
        <dbReference type="ARBA" id="ARBA00022989"/>
    </source>
</evidence>
<keyword evidence="7 12" id="KW-0472">Membrane</keyword>
<dbReference type="Gene3D" id="6.10.140.1330">
    <property type="match status" value="1"/>
</dbReference>
<feature type="compositionally biased region" description="Low complexity" evidence="11">
    <location>
        <begin position="1143"/>
        <end position="1158"/>
    </location>
</feature>
<feature type="compositionally biased region" description="Low complexity" evidence="11">
    <location>
        <begin position="924"/>
        <end position="934"/>
    </location>
</feature>
<comment type="caution">
    <text evidence="14">The sequence shown here is derived from an EMBL/GenBank/DDBJ whole genome shotgun (WGS) entry which is preliminary data.</text>
</comment>
<feature type="region of interest" description="Disordered" evidence="11">
    <location>
        <begin position="543"/>
        <end position="600"/>
    </location>
</feature>
<feature type="region of interest" description="Disordered" evidence="11">
    <location>
        <begin position="1013"/>
        <end position="1044"/>
    </location>
</feature>
<feature type="compositionally biased region" description="Low complexity" evidence="11">
    <location>
        <begin position="875"/>
        <end position="891"/>
    </location>
</feature>
<feature type="region of interest" description="Disordered" evidence="11">
    <location>
        <begin position="924"/>
        <end position="976"/>
    </location>
</feature>
<evidence type="ECO:0000256" key="3">
    <source>
        <dbReference type="ARBA" id="ARBA00022692"/>
    </source>
</evidence>
<dbReference type="GO" id="GO:0015385">
    <property type="term" value="F:sodium:proton antiporter activity"/>
    <property type="evidence" value="ECO:0007669"/>
    <property type="project" value="InterPro"/>
</dbReference>
<dbReference type="PANTHER" id="PTHR10110:SF197">
    <property type="entry name" value="SODIUM_HYDROGEN EXCHANGER"/>
    <property type="match status" value="1"/>
</dbReference>
<comment type="subcellular location">
    <subcellularLocation>
        <location evidence="1">Membrane</location>
        <topology evidence="1">Multi-pass membrane protein</topology>
    </subcellularLocation>
</comment>
<feature type="compositionally biased region" description="Gly residues" evidence="11">
    <location>
        <begin position="543"/>
        <end position="560"/>
    </location>
</feature>
<comment type="catalytic activity">
    <reaction evidence="9">
        <text>Na(+)(in) + H(+)(out) = Na(+)(out) + H(+)(in)</text>
        <dbReference type="Rhea" id="RHEA:29419"/>
        <dbReference type="ChEBI" id="CHEBI:15378"/>
        <dbReference type="ChEBI" id="CHEBI:29101"/>
    </reaction>
</comment>
<keyword evidence="6" id="KW-0406">Ion transport</keyword>
<keyword evidence="2" id="KW-0813">Transport</keyword>
<dbReference type="PANTHER" id="PTHR10110">
    <property type="entry name" value="SODIUM/HYDROGEN EXCHANGER"/>
    <property type="match status" value="1"/>
</dbReference>
<evidence type="ECO:0000256" key="5">
    <source>
        <dbReference type="ARBA" id="ARBA00023053"/>
    </source>
</evidence>
<dbReference type="GO" id="GO:0005886">
    <property type="term" value="C:plasma membrane"/>
    <property type="evidence" value="ECO:0007669"/>
    <property type="project" value="TreeGrafter"/>
</dbReference>
<dbReference type="Proteomes" id="UP000239649">
    <property type="component" value="Unassembled WGS sequence"/>
</dbReference>
<evidence type="ECO:0000256" key="2">
    <source>
        <dbReference type="ARBA" id="ARBA00022448"/>
    </source>
</evidence>
<organism evidence="14 15">
    <name type="scientific">Micractinium conductrix</name>
    <dbReference type="NCBI Taxonomy" id="554055"/>
    <lineage>
        <taxon>Eukaryota</taxon>
        <taxon>Viridiplantae</taxon>
        <taxon>Chlorophyta</taxon>
        <taxon>core chlorophytes</taxon>
        <taxon>Trebouxiophyceae</taxon>
        <taxon>Chlorellales</taxon>
        <taxon>Chlorellaceae</taxon>
        <taxon>Chlorella clade</taxon>
        <taxon>Micractinium</taxon>
    </lineage>
</organism>
<evidence type="ECO:0000256" key="1">
    <source>
        <dbReference type="ARBA" id="ARBA00004141"/>
    </source>
</evidence>
<feature type="transmembrane region" description="Helical" evidence="12">
    <location>
        <begin position="67"/>
        <end position="84"/>
    </location>
</feature>
<keyword evidence="4 12" id="KW-1133">Transmembrane helix</keyword>
<reference evidence="14 15" key="1">
    <citation type="journal article" date="2018" name="Plant J.">
        <title>Genome sequences of Chlorella sorokiniana UTEX 1602 and Micractinium conductrix SAG 241.80: implications to maltose excretion by a green alga.</title>
        <authorList>
            <person name="Arriola M.B."/>
            <person name="Velmurugan N."/>
            <person name="Zhang Y."/>
            <person name="Plunkett M.H."/>
            <person name="Hondzo H."/>
            <person name="Barney B.M."/>
        </authorList>
    </citation>
    <scope>NUCLEOTIDE SEQUENCE [LARGE SCALE GENOMIC DNA]</scope>
    <source>
        <strain evidence="14 15">SAG 241.80</strain>
    </source>
</reference>
<gene>
    <name evidence="14" type="ORF">C2E20_6568</name>
</gene>
<feature type="region of interest" description="Disordered" evidence="11">
    <location>
        <begin position="1883"/>
        <end position="1971"/>
    </location>
</feature>
<evidence type="ECO:0000313" key="14">
    <source>
        <dbReference type="EMBL" id="PSC69954.1"/>
    </source>
</evidence>
<evidence type="ECO:0000259" key="13">
    <source>
        <dbReference type="Pfam" id="PF00999"/>
    </source>
</evidence>
<dbReference type="Pfam" id="PF00999">
    <property type="entry name" value="Na_H_Exchanger"/>
    <property type="match status" value="1"/>
</dbReference>
<feature type="transmembrane region" description="Helical" evidence="12">
    <location>
        <begin position="338"/>
        <end position="358"/>
    </location>
</feature>
<evidence type="ECO:0000256" key="9">
    <source>
        <dbReference type="ARBA" id="ARBA00047524"/>
    </source>
</evidence>
<feature type="transmembrane region" description="Helical" evidence="12">
    <location>
        <begin position="104"/>
        <end position="126"/>
    </location>
</feature>
<dbReference type="GO" id="GO:0098719">
    <property type="term" value="P:sodium ion import across plasma membrane"/>
    <property type="evidence" value="ECO:0007669"/>
    <property type="project" value="TreeGrafter"/>
</dbReference>
<feature type="transmembrane region" description="Helical" evidence="12">
    <location>
        <begin position="241"/>
        <end position="260"/>
    </location>
</feature>
<evidence type="ECO:0000256" key="12">
    <source>
        <dbReference type="SAM" id="Phobius"/>
    </source>
</evidence>
<evidence type="ECO:0000256" key="8">
    <source>
        <dbReference type="ARBA" id="ARBA00023201"/>
    </source>
</evidence>
<keyword evidence="8" id="KW-0739">Sodium transport</keyword>
<dbReference type="GO" id="GO:0015386">
    <property type="term" value="F:potassium:proton antiporter activity"/>
    <property type="evidence" value="ECO:0007669"/>
    <property type="project" value="TreeGrafter"/>
</dbReference>
<comment type="catalytic activity">
    <reaction evidence="10">
        <text>K(+)(in) + H(+)(out) = K(+)(out) + H(+)(in)</text>
        <dbReference type="Rhea" id="RHEA:29467"/>
        <dbReference type="ChEBI" id="CHEBI:15378"/>
        <dbReference type="ChEBI" id="CHEBI:29103"/>
    </reaction>
</comment>
<feature type="compositionally biased region" description="Polar residues" evidence="11">
    <location>
        <begin position="573"/>
        <end position="597"/>
    </location>
</feature>
<dbReference type="InterPro" id="IPR018422">
    <property type="entry name" value="Cation/H_exchanger_CPA1"/>
</dbReference>
<accession>A0A2P6V788</accession>
<feature type="compositionally biased region" description="Acidic residues" evidence="11">
    <location>
        <begin position="774"/>
        <end position="785"/>
    </location>
</feature>
<keyword evidence="3 12" id="KW-0812">Transmembrane</keyword>
<feature type="compositionally biased region" description="Gly residues" evidence="11">
    <location>
        <begin position="964"/>
        <end position="975"/>
    </location>
</feature>
<feature type="region of interest" description="Disordered" evidence="11">
    <location>
        <begin position="1143"/>
        <end position="1165"/>
    </location>
</feature>
<name>A0A2P6V788_9CHLO</name>
<evidence type="ECO:0000256" key="10">
    <source>
        <dbReference type="ARBA" id="ARBA00047912"/>
    </source>
</evidence>
<proteinExistence type="predicted"/>
<evidence type="ECO:0000256" key="11">
    <source>
        <dbReference type="SAM" id="MobiDB-lite"/>
    </source>
</evidence>
<feature type="region of interest" description="Disordered" evidence="11">
    <location>
        <begin position="862"/>
        <end position="912"/>
    </location>
</feature>
<dbReference type="InterPro" id="IPR006153">
    <property type="entry name" value="Cation/H_exchanger_TM"/>
</dbReference>
<feature type="transmembrane region" description="Helical" evidence="12">
    <location>
        <begin position="409"/>
        <end position="430"/>
    </location>
</feature>
<keyword evidence="15" id="KW-1185">Reference proteome</keyword>
<feature type="transmembrane region" description="Helical" evidence="12">
    <location>
        <begin position="450"/>
        <end position="470"/>
    </location>
</feature>
<dbReference type="GO" id="GO:0051453">
    <property type="term" value="P:regulation of intracellular pH"/>
    <property type="evidence" value="ECO:0007669"/>
    <property type="project" value="TreeGrafter"/>
</dbReference>
<keyword evidence="5" id="KW-0915">Sodium</keyword>
<feature type="transmembrane region" description="Helical" evidence="12">
    <location>
        <begin position="39"/>
        <end position="60"/>
    </location>
</feature>
<feature type="transmembrane region" description="Helical" evidence="12">
    <location>
        <begin position="133"/>
        <end position="153"/>
    </location>
</feature>
<evidence type="ECO:0000256" key="6">
    <source>
        <dbReference type="ARBA" id="ARBA00023065"/>
    </source>
</evidence>
<evidence type="ECO:0000256" key="7">
    <source>
        <dbReference type="ARBA" id="ARBA00023136"/>
    </source>
</evidence>
<feature type="domain" description="Cation/H+ exchanger transmembrane" evidence="13">
    <location>
        <begin position="52"/>
        <end position="471"/>
    </location>
</feature>
<feature type="region of interest" description="Disordered" evidence="11">
    <location>
        <begin position="772"/>
        <end position="802"/>
    </location>
</feature>
<feature type="region of interest" description="Disordered" evidence="11">
    <location>
        <begin position="664"/>
        <end position="690"/>
    </location>
</feature>
<evidence type="ECO:0000313" key="15">
    <source>
        <dbReference type="Proteomes" id="UP000239649"/>
    </source>
</evidence>
<feature type="transmembrane region" description="Helical" evidence="12">
    <location>
        <begin position="378"/>
        <end position="397"/>
    </location>
</feature>
<protein>
    <submittedName>
        <fullName evidence="14">Sodium hydrogen exchanger 7</fullName>
    </submittedName>
</protein>
<dbReference type="OrthoDB" id="515413at2759"/>
<sequence length="1971" mass="202119">MAAWAARAVAAAAHAADTCANATYEQRIDDPSTFNFCSVPGGGADAFLFAALAVLVACCLHFSSLSAVFVLVAGALAEGFVFPFNLGRLGNAFTLWLGIDPPEIFFYAFLPPLLLDSALSIDFFLFRKVMLQVFCFAFLVVLLSTLLTTPLLLHDLGLAAHGWRWQHGALFSAMLASTAVLRRAGGPEALVTLMEGESLLNDASGIVLFEQFHRLVQQLPSAAAAANGAPVPSPLSVLPMLTWHIAVLAAGGVAVGLAAGWATTRLLRLLRWYGASAAQQVALILAGAYLSFYLANAPLAVSGVTSVVVYGLYGNSVAHFELEASRHMRELEAVQNTVAFALNGIVFYFAGASSVNFAIRAVEGLADYGRAFAMFPPIYILLFAIRGLCIALFNPLFSLVGRQSLSPRAVMFATWGGLRGAISLIMAQVIVTDESFAAQGGLVAAQMGLWTGLFVLSTLLVNAPTIPALLRFTRLNQVSLVKLRIREKAKRALLRYTATAIQDLKADEDEMLRGVDWAAVARYVDLSEELHLFDSSTSAAGSAGAGAGAQAGGGSGGGGPATAPSGPAALVGRTSSGRAASGPASTASLGSFQSSEQMQRENGLFGSAGWAEPSSTCVGTPSSRRAAALAGLSKLPGSPSSLNSSRRLLGASYARLTHKWEPRLASAGEEEGERVAGGEGEGEGEGEGGAALAAAAAPRIWKRLCCLQRTCGAGSGSGASRLSKYGSGEFAHEAPFWSGRGGAPASPMQGGGLGLAGAKSAPLLHSIVEVMSSSEEEGASSDEEPGSSASESGGRTRQQAPPQQQFHLLPAEDSVLAAGAALSADAASAPTSPRGVMHGLVRTSLLPAAADRQAVQQVSELMDGEGDGGGGGSAAAGAAGSGPSAAFSSWSTQPPSPAMTPRTAAQITPRTAAQLAASGLSAAAVAPSEPSSPAFTPRTAGLLASLGGGPRPLRHTASGSTSSSGGGSRLGGGAGRPATARCVGGGFGGGLAAGSRPAHAGLAVLFKPPSPGKISPLPSAGASPEPSELPAVAEGPSEPPDEPTAAEALGFGRGLQEEAAAAAAQCVDAAAAAAVPGSQRARQQAQRAPAAAALEQAVPLAPLDSFPSPSGRLGELVSAEEAAELGPFTAAGTAGVAHEAGATEEAGPAAAAQPQGAVSSPGRSRSLALPPLVHELLSPLDLPPTVEAEEGSTHGSAAAPATALPPAAMAAALTGAGIKPWQAGALLLRRSMSSPLTGIAGQLEAAEHQAAAGQGAGKGCAGGGAAGAGQAAPGMPGVGVGGPGGGQMSDEVLAEVRLRLVAGLKRYFHSKRGAGLLSSQGLRILDFACDRAMDCPHRPLDIWSVAEREAVGKYLVKALAWLFFRTKRLTGALPRWLRWPLMPLLRWFSGLIGGVLSSTMLVATECAVEAWLALAWSPQAQWLRESERAGPLQAEIAAESARVCRFIVDREIEAPERFQAIQSYRAAMAILRQQGAFIEQLYSSGVVNEAERAAMQEPVERRGRQLEIQGPVWRAPSVREVLRGLPFLAHVPEPVFDALLERGTLLEYTQGDLIWEGSAPAGGGKRAGKARREGGLHIVVYGLVRSSFTDHRGVTHDYYLGSGGVVGLMGALRGRPMAGSGPAVAEANALHKGPVVFHIPQAVIRRIRQHAAAGDQASAQLEVDLFRVCGLYVLERIKGEVLAAVVAEYERLAGDRARRAAIHRAAAAAAGRGAAAASHGGGAPQLPAAVPLSNAEALRLLDAGRLRRSSHAFARHLLADMRQLLRDAELLQLAPRQAHRQRGHLLLMQGSLARGSGAAAAAGQPMSAPAVLPWLAGHMQSGPAASANVSTVLPVSAAAAAAAASAPPLVADGGGALLLVCPEEAQPSPTPSSAASTAELSPFAAGRPGISWGPGEDSEEEAAPRLERQRAQRTQQEQVQQEDQQQQQQQEAAVAPQQGRLEPVGGRPLHRVRSRRLPAAPGALLSMEAGP</sequence>
<dbReference type="EMBL" id="LHPF02000023">
    <property type="protein sequence ID" value="PSC69954.1"/>
    <property type="molecule type" value="Genomic_DNA"/>
</dbReference>